<dbReference type="SUPFAM" id="SSF47384">
    <property type="entry name" value="Homodimeric domain of signal transducing histidine kinase"/>
    <property type="match status" value="1"/>
</dbReference>
<evidence type="ECO:0000313" key="17">
    <source>
        <dbReference type="EMBL" id="PFR87560.1"/>
    </source>
</evidence>
<name>A0AA44TCE3_BACCE</name>
<evidence type="ECO:0000256" key="4">
    <source>
        <dbReference type="ARBA" id="ARBA00022475"/>
    </source>
</evidence>
<keyword evidence="14 15" id="KW-0472">Membrane</keyword>
<evidence type="ECO:0000256" key="8">
    <source>
        <dbReference type="ARBA" id="ARBA00022741"/>
    </source>
</evidence>
<feature type="transmembrane region" description="Helical" evidence="15">
    <location>
        <begin position="27"/>
        <end position="48"/>
    </location>
</feature>
<dbReference type="AlphaFoldDB" id="A0AA44TCE3"/>
<evidence type="ECO:0000256" key="10">
    <source>
        <dbReference type="ARBA" id="ARBA00022840"/>
    </source>
</evidence>
<dbReference type="InterPro" id="IPR033479">
    <property type="entry name" value="dCache_1"/>
</dbReference>
<evidence type="ECO:0000256" key="11">
    <source>
        <dbReference type="ARBA" id="ARBA00022969"/>
    </source>
</evidence>
<dbReference type="Pfam" id="PF02518">
    <property type="entry name" value="HATPase_c"/>
    <property type="match status" value="1"/>
</dbReference>
<dbReference type="CDD" id="cd00082">
    <property type="entry name" value="HisKA"/>
    <property type="match status" value="1"/>
</dbReference>
<keyword evidence="13" id="KW-0902">Two-component regulatory system</keyword>
<dbReference type="Pfam" id="PF11346">
    <property type="entry name" value="DUF3149"/>
    <property type="match status" value="1"/>
</dbReference>
<protein>
    <recommendedName>
        <fullName evidence="3">histidine kinase</fullName>
        <ecNumber evidence="3">2.7.13.3</ecNumber>
    </recommendedName>
</protein>
<dbReference type="Gene3D" id="3.30.450.20">
    <property type="entry name" value="PAS domain"/>
    <property type="match status" value="2"/>
</dbReference>
<keyword evidence="9 17" id="KW-0418">Kinase</keyword>
<dbReference type="InterPro" id="IPR005467">
    <property type="entry name" value="His_kinase_dom"/>
</dbReference>
<evidence type="ECO:0000256" key="7">
    <source>
        <dbReference type="ARBA" id="ARBA00022692"/>
    </source>
</evidence>
<evidence type="ECO:0000256" key="3">
    <source>
        <dbReference type="ARBA" id="ARBA00012438"/>
    </source>
</evidence>
<dbReference type="PANTHER" id="PTHR43065">
    <property type="entry name" value="SENSOR HISTIDINE KINASE"/>
    <property type="match status" value="1"/>
</dbReference>
<evidence type="ECO:0000256" key="13">
    <source>
        <dbReference type="ARBA" id="ARBA00023012"/>
    </source>
</evidence>
<keyword evidence="4" id="KW-1003">Cell membrane</keyword>
<dbReference type="GO" id="GO:0030435">
    <property type="term" value="P:sporulation resulting in formation of a cellular spore"/>
    <property type="evidence" value="ECO:0007669"/>
    <property type="project" value="UniProtKB-KW"/>
</dbReference>
<dbReference type="PRINTS" id="PR00344">
    <property type="entry name" value="BCTRLSENSOR"/>
</dbReference>
<dbReference type="Gene3D" id="3.30.565.10">
    <property type="entry name" value="Histidine kinase-like ATPase, C-terminal domain"/>
    <property type="match status" value="1"/>
</dbReference>
<dbReference type="Proteomes" id="UP000226357">
    <property type="component" value="Unassembled WGS sequence"/>
</dbReference>
<evidence type="ECO:0000256" key="9">
    <source>
        <dbReference type="ARBA" id="ARBA00022777"/>
    </source>
</evidence>
<dbReference type="Gene3D" id="1.10.287.130">
    <property type="match status" value="1"/>
</dbReference>
<dbReference type="Pfam" id="PF02743">
    <property type="entry name" value="dCache_1"/>
    <property type="match status" value="1"/>
</dbReference>
<keyword evidence="12 15" id="KW-1133">Transmembrane helix</keyword>
<keyword evidence="6" id="KW-0808">Transferase</keyword>
<dbReference type="EC" id="2.7.13.3" evidence="3"/>
<evidence type="ECO:0000256" key="14">
    <source>
        <dbReference type="ARBA" id="ARBA00023136"/>
    </source>
</evidence>
<dbReference type="CDD" id="cd12914">
    <property type="entry name" value="PDC1_DGC_like"/>
    <property type="match status" value="1"/>
</dbReference>
<comment type="caution">
    <text evidence="17">The sequence shown here is derived from an EMBL/GenBank/DDBJ whole genome shotgun (WGS) entry which is preliminary data.</text>
</comment>
<evidence type="ECO:0000256" key="1">
    <source>
        <dbReference type="ARBA" id="ARBA00000085"/>
    </source>
</evidence>
<evidence type="ECO:0000256" key="15">
    <source>
        <dbReference type="SAM" id="Phobius"/>
    </source>
</evidence>
<evidence type="ECO:0000313" key="18">
    <source>
        <dbReference type="Proteomes" id="UP000226357"/>
    </source>
</evidence>
<gene>
    <name evidence="17" type="ORF">COK38_26225</name>
</gene>
<organism evidence="17 18">
    <name type="scientific">Bacillus cereus</name>
    <dbReference type="NCBI Taxonomy" id="1396"/>
    <lineage>
        <taxon>Bacteria</taxon>
        <taxon>Bacillati</taxon>
        <taxon>Bacillota</taxon>
        <taxon>Bacilli</taxon>
        <taxon>Bacillales</taxon>
        <taxon>Bacillaceae</taxon>
        <taxon>Bacillus</taxon>
        <taxon>Bacillus cereus group</taxon>
    </lineage>
</organism>
<dbReference type="InterPro" id="IPR003594">
    <property type="entry name" value="HATPase_dom"/>
</dbReference>
<dbReference type="GO" id="GO:0005524">
    <property type="term" value="F:ATP binding"/>
    <property type="evidence" value="ECO:0007669"/>
    <property type="project" value="UniProtKB-KW"/>
</dbReference>
<dbReference type="CDD" id="cd00075">
    <property type="entry name" value="HATPase"/>
    <property type="match status" value="1"/>
</dbReference>
<keyword evidence="10" id="KW-0067">ATP-binding</keyword>
<dbReference type="SUPFAM" id="SSF55874">
    <property type="entry name" value="ATPase domain of HSP90 chaperone/DNA topoisomerase II/histidine kinase"/>
    <property type="match status" value="1"/>
</dbReference>
<evidence type="ECO:0000256" key="12">
    <source>
        <dbReference type="ARBA" id="ARBA00022989"/>
    </source>
</evidence>
<dbReference type="Pfam" id="PF00512">
    <property type="entry name" value="HisKA"/>
    <property type="match status" value="1"/>
</dbReference>
<comment type="catalytic activity">
    <reaction evidence="1">
        <text>ATP + protein L-histidine = ADP + protein N-phospho-L-histidine.</text>
        <dbReference type="EC" id="2.7.13.3"/>
    </reaction>
</comment>
<dbReference type="InterPro" id="IPR021494">
    <property type="entry name" value="DUF3149"/>
</dbReference>
<dbReference type="InterPro" id="IPR036890">
    <property type="entry name" value="HATPase_C_sf"/>
</dbReference>
<dbReference type="PROSITE" id="PS50109">
    <property type="entry name" value="HIS_KIN"/>
    <property type="match status" value="1"/>
</dbReference>
<dbReference type="GO" id="GO:0000155">
    <property type="term" value="F:phosphorelay sensor kinase activity"/>
    <property type="evidence" value="ECO:0007669"/>
    <property type="project" value="InterPro"/>
</dbReference>
<evidence type="ECO:0000256" key="5">
    <source>
        <dbReference type="ARBA" id="ARBA00022553"/>
    </source>
</evidence>
<dbReference type="InterPro" id="IPR003661">
    <property type="entry name" value="HisK_dim/P_dom"/>
</dbReference>
<dbReference type="InterPro" id="IPR004358">
    <property type="entry name" value="Sig_transdc_His_kin-like_C"/>
</dbReference>
<comment type="subcellular location">
    <subcellularLocation>
        <location evidence="2">Cell membrane</location>
        <topology evidence="2">Multi-pass membrane protein</topology>
    </subcellularLocation>
</comment>
<dbReference type="FunFam" id="1.10.287.130:FF:000040">
    <property type="entry name" value="PAS domain-containing sensor histidine kinase"/>
    <property type="match status" value="1"/>
</dbReference>
<evidence type="ECO:0000256" key="6">
    <source>
        <dbReference type="ARBA" id="ARBA00022679"/>
    </source>
</evidence>
<feature type="domain" description="Histidine kinase" evidence="16">
    <location>
        <begin position="310"/>
        <end position="516"/>
    </location>
</feature>
<evidence type="ECO:0000259" key="16">
    <source>
        <dbReference type="PROSITE" id="PS50109"/>
    </source>
</evidence>
<dbReference type="SMART" id="SM00388">
    <property type="entry name" value="HisKA"/>
    <property type="match status" value="1"/>
</dbReference>
<keyword evidence="7 15" id="KW-0812">Transmembrane</keyword>
<dbReference type="SMART" id="SM00387">
    <property type="entry name" value="HATPase_c"/>
    <property type="match status" value="1"/>
</dbReference>
<dbReference type="GO" id="GO:0005886">
    <property type="term" value="C:plasma membrane"/>
    <property type="evidence" value="ECO:0007669"/>
    <property type="project" value="UniProtKB-SubCell"/>
</dbReference>
<dbReference type="InterPro" id="IPR036097">
    <property type="entry name" value="HisK_dim/P_sf"/>
</dbReference>
<reference evidence="17 18" key="1">
    <citation type="submission" date="2017-09" db="EMBL/GenBank/DDBJ databases">
        <title>Large-scale bioinformatics analysis of Bacillus genomes uncovers conserved roles of natural products in bacterial physiology.</title>
        <authorList>
            <consortium name="Agbiome Team Llc"/>
            <person name="Bleich R.M."/>
            <person name="Grubbs K.J."/>
            <person name="Santa Maria K.C."/>
            <person name="Allen S.E."/>
            <person name="Farag S."/>
            <person name="Shank E.A."/>
            <person name="Bowers A."/>
        </authorList>
    </citation>
    <scope>NUCLEOTIDE SEQUENCE [LARGE SCALE GENOMIC DNA]</scope>
    <source>
        <strain evidence="17 18">AFS067272</strain>
    </source>
</reference>
<proteinExistence type="predicted"/>
<dbReference type="EMBL" id="NVBO01000363">
    <property type="protein sequence ID" value="PFR87560.1"/>
    <property type="molecule type" value="Genomic_DNA"/>
</dbReference>
<accession>A0AA44TCE3</accession>
<keyword evidence="5" id="KW-0597">Phosphoprotein</keyword>
<dbReference type="PANTHER" id="PTHR43065:SF10">
    <property type="entry name" value="PEROXIDE STRESS-ACTIVATED HISTIDINE KINASE MAK3"/>
    <property type="match status" value="1"/>
</dbReference>
<keyword evidence="8" id="KW-0547">Nucleotide-binding</keyword>
<keyword evidence="11" id="KW-0749">Sporulation</keyword>
<evidence type="ECO:0000256" key="2">
    <source>
        <dbReference type="ARBA" id="ARBA00004651"/>
    </source>
</evidence>
<feature type="transmembrane region" description="Helical" evidence="15">
    <location>
        <begin position="258"/>
        <end position="285"/>
    </location>
</feature>
<sequence>MTILTQFIYNDTKKEGVTILNRNLRSIALYILLVILPTLGIGVTFYSYHTYQMQKENKLAAHTVLFLYRDYLDHHIGEAISALEMLAMVVNTETENTKGIQQILQDTDEKDGHFSGLYYTDKQGIITVASQGLTKPIPVADRDYIIEAFKSKKTTVSSVITDRVLGHQAIMIATPIFTKQKQNSGLLLASLRFDYISSALNAIKPQYHFEVTDQHGVTFLTDDNNEPIGQHTNMISTPLQKLNWQVSVSPLPIHKTTLYQMVVVECLVTLFLMTILFLLIQYILLKRQTKLERQQNEMQKIELVGTFAASTAHEIRNPLTGIKGLVTLLKEKHTQEQDQFYFSVIEQEIERINEIVSEFLILGKPTAISEKRYDVRDIIQEVALIIQSEAHLYNIIFTLQLPDHPVHIRCSKDHMKQVILNITKNAIEAMSSGDMLTIQVTSNNEYAQLHIVDTGKGIPKHIQKHLFHPFFTNKDTGTGLGLVICKRIIEMYDGQIVIDSKENQGTTVHIKLPLDLT</sequence>